<proteinExistence type="predicted"/>
<evidence type="ECO:0000313" key="3">
    <source>
        <dbReference type="EMBL" id="RUS83490.1"/>
    </source>
</evidence>
<keyword evidence="2" id="KW-0732">Signal</keyword>
<evidence type="ECO:0000256" key="1">
    <source>
        <dbReference type="SAM" id="MobiDB-lite"/>
    </source>
</evidence>
<protein>
    <submittedName>
        <fullName evidence="3">Uncharacterized protein</fullName>
    </submittedName>
</protein>
<reference evidence="3 4" key="1">
    <citation type="submission" date="2019-01" db="EMBL/GenBank/DDBJ databases">
        <title>A draft genome assembly of the solar-powered sea slug Elysia chlorotica.</title>
        <authorList>
            <person name="Cai H."/>
            <person name="Li Q."/>
            <person name="Fang X."/>
            <person name="Li J."/>
            <person name="Curtis N.E."/>
            <person name="Altenburger A."/>
            <person name="Shibata T."/>
            <person name="Feng M."/>
            <person name="Maeda T."/>
            <person name="Schwartz J.A."/>
            <person name="Shigenobu S."/>
            <person name="Lundholm N."/>
            <person name="Nishiyama T."/>
            <person name="Yang H."/>
            <person name="Hasebe M."/>
            <person name="Li S."/>
            <person name="Pierce S.K."/>
            <person name="Wang J."/>
        </authorList>
    </citation>
    <scope>NUCLEOTIDE SEQUENCE [LARGE SCALE GENOMIC DNA]</scope>
    <source>
        <strain evidence="3">EC2010</strain>
        <tissue evidence="3">Whole organism of an adult</tissue>
    </source>
</reference>
<dbReference type="Proteomes" id="UP000271974">
    <property type="component" value="Unassembled WGS sequence"/>
</dbReference>
<organism evidence="3 4">
    <name type="scientific">Elysia chlorotica</name>
    <name type="common">Eastern emerald elysia</name>
    <name type="synonym">Sea slug</name>
    <dbReference type="NCBI Taxonomy" id="188477"/>
    <lineage>
        <taxon>Eukaryota</taxon>
        <taxon>Metazoa</taxon>
        <taxon>Spiralia</taxon>
        <taxon>Lophotrochozoa</taxon>
        <taxon>Mollusca</taxon>
        <taxon>Gastropoda</taxon>
        <taxon>Heterobranchia</taxon>
        <taxon>Euthyneura</taxon>
        <taxon>Panpulmonata</taxon>
        <taxon>Sacoglossa</taxon>
        <taxon>Placobranchoidea</taxon>
        <taxon>Plakobranchidae</taxon>
        <taxon>Elysia</taxon>
    </lineage>
</organism>
<feature type="region of interest" description="Disordered" evidence="1">
    <location>
        <begin position="105"/>
        <end position="145"/>
    </location>
</feature>
<comment type="caution">
    <text evidence="3">The sequence shown here is derived from an EMBL/GenBank/DDBJ whole genome shotgun (WGS) entry which is preliminary data.</text>
</comment>
<feature type="compositionally biased region" description="Polar residues" evidence="1">
    <location>
        <begin position="135"/>
        <end position="145"/>
    </location>
</feature>
<feature type="signal peptide" evidence="2">
    <location>
        <begin position="1"/>
        <end position="19"/>
    </location>
</feature>
<name>A0A3S1HPB5_ELYCH</name>
<sequence length="166" mass="18163">MKLLIGLAVLVATTVLVRADFVTFLKEIQSHQDFQTLSTDDKTLFFELVMAAETDTLTELIDRVGLLSVLELVDALSYADASKFSAYLAESLGYHHHKPTNSDVITKRSLAKRDDDSGSDSASSDEDDDNARSSQDNLNGSEQRVWSQIQAAGTDGLADLIAETDY</sequence>
<dbReference type="EMBL" id="RQTK01000241">
    <property type="protein sequence ID" value="RUS83490.1"/>
    <property type="molecule type" value="Genomic_DNA"/>
</dbReference>
<evidence type="ECO:0000256" key="2">
    <source>
        <dbReference type="SAM" id="SignalP"/>
    </source>
</evidence>
<dbReference type="AlphaFoldDB" id="A0A3S1HPB5"/>
<accession>A0A3S1HPB5</accession>
<evidence type="ECO:0000313" key="4">
    <source>
        <dbReference type="Proteomes" id="UP000271974"/>
    </source>
</evidence>
<feature type="non-terminal residue" evidence="3">
    <location>
        <position position="166"/>
    </location>
</feature>
<keyword evidence="4" id="KW-1185">Reference proteome</keyword>
<dbReference type="OrthoDB" id="6142625at2759"/>
<feature type="chain" id="PRO_5018605673" evidence="2">
    <location>
        <begin position="20"/>
        <end position="166"/>
    </location>
</feature>
<gene>
    <name evidence="3" type="ORF">EGW08_008740</name>
</gene>